<sequence length="950" mass="106843">MAEESPTVPHLAELDIPEHFLPVDPLKDPCHRQPANDGEVWCYRRSLVVELSTLLDLDEDVVVDMTVLRDRISQCERWEKTLNDVLALELSKRRDLLRRGNDIIEAASREVCLALVATVNSRRALRSLVERKVYSPTRTLALARRRHRLILVKERIMDVARMSRAYKAYRSASTVIESIHAAIRLQQLLTAGIELPCWMKKAGHDWTHPSELLADTKSTLYERLKPLAVVDDLSSLQKAYVETLSGYWQLIISYTDVGSADINPAADMCSIFCNLVGTIARQCLLAATNFGGRVMDEIAYTGRKTMPASELCQLLDPREFPHFLHRLLEVFLTLIIRYDRLVTWHDSFKGCDVMTDDDPHLIEFINNLSAELTARRDMVLDRVNNQLQSLLEPFDSVTGCPLSIASNVCGLLRVFSHATMNGSGTTGALEQVISRLGQSIIRDVSLRVWDADLLPLAQRESWNLLESSDPLIPSPRRLRGSITGGVEGLEALSKPSIEAAIYDPDLGGVSSMVSPRWPLLTQATANRMGELLQLGVVHPSILGLFVVRHPTFDDVVNGGHHSRGDMKDRHAIYEGHDKHIANTHYRTLSPCLPSLLFQRRYTQSTMFQVAPTGISKWTTIRALAPCRGPSFAEVDGVYFIHYGITWRILRSLRKCKRGRAPSQGVTKQFIETIREQCDGQPSKGKLVPQAGGADRDLQMPGEVDTRREGRSYESEWSEIASKEKYSKEVASLQIEVEKWRDRAFDAARQKQQLLDRVARLEAQLKAKEVNEAKLTATPRVGPPERKDDEYERLWRDSKFVDADKPLTGGPANELISSPLPPPEGHMGGSGVFCSHPSIMYPSINAFKLMLIGLMESITTLLVAIFRAIRGIEPKASSALQPEPPVGDSTPMEQVVEARDKASQPRERKERIKRCIYCGHRVKRGDHSRCRPLTREERLQIEPKVKGIYHA</sequence>
<dbReference type="GeneID" id="9039534"/>
<keyword evidence="1" id="KW-0175">Coiled coil</keyword>
<feature type="compositionally biased region" description="Basic and acidic residues" evidence="2">
    <location>
        <begin position="693"/>
        <end position="710"/>
    </location>
</feature>
<dbReference type="Proteomes" id="UP000007800">
    <property type="component" value="Unassembled WGS sequence"/>
</dbReference>
<accession>C5K892</accession>
<evidence type="ECO:0000256" key="2">
    <source>
        <dbReference type="SAM" id="MobiDB-lite"/>
    </source>
</evidence>
<keyword evidence="4" id="KW-1185">Reference proteome</keyword>
<protein>
    <submittedName>
        <fullName evidence="3">Uncharacterized protein</fullName>
    </submittedName>
</protein>
<feature type="coiled-coil region" evidence="1">
    <location>
        <begin position="722"/>
        <end position="777"/>
    </location>
</feature>
<evidence type="ECO:0000313" key="4">
    <source>
        <dbReference type="Proteomes" id="UP000007800"/>
    </source>
</evidence>
<dbReference type="OrthoDB" id="10467105at2759"/>
<organism evidence="4">
    <name type="scientific">Perkinsus marinus (strain ATCC 50983 / TXsc)</name>
    <dbReference type="NCBI Taxonomy" id="423536"/>
    <lineage>
        <taxon>Eukaryota</taxon>
        <taxon>Sar</taxon>
        <taxon>Alveolata</taxon>
        <taxon>Perkinsozoa</taxon>
        <taxon>Perkinsea</taxon>
        <taxon>Perkinsida</taxon>
        <taxon>Perkinsidae</taxon>
        <taxon>Perkinsus</taxon>
    </lineage>
</organism>
<evidence type="ECO:0000256" key="1">
    <source>
        <dbReference type="SAM" id="Coils"/>
    </source>
</evidence>
<proteinExistence type="predicted"/>
<dbReference type="InParanoid" id="C5K892"/>
<evidence type="ECO:0000313" key="3">
    <source>
        <dbReference type="EMBL" id="EER19280.1"/>
    </source>
</evidence>
<name>C5K892_PERM5</name>
<reference evidence="3 4" key="1">
    <citation type="submission" date="2008-07" db="EMBL/GenBank/DDBJ databases">
        <authorList>
            <person name="El-Sayed N."/>
            <person name="Caler E."/>
            <person name="Inman J."/>
            <person name="Amedeo P."/>
            <person name="Hass B."/>
            <person name="Wortman J."/>
        </authorList>
    </citation>
    <scope>NUCLEOTIDE SEQUENCE [LARGE SCALE GENOMIC DNA]</scope>
    <source>
        <strain evidence="4">ATCC 50983 / TXsc</strain>
    </source>
</reference>
<gene>
    <name evidence="3" type="ORF">Pmar_PMAR015841</name>
</gene>
<dbReference type="AlphaFoldDB" id="C5K892"/>
<feature type="region of interest" description="Disordered" evidence="2">
    <location>
        <begin position="680"/>
        <end position="710"/>
    </location>
</feature>
<dbReference type="RefSeq" id="XP_002787484.1">
    <property type="nucleotide sequence ID" value="XM_002787438.1"/>
</dbReference>
<dbReference type="EMBL" id="GG671101">
    <property type="protein sequence ID" value="EER19280.1"/>
    <property type="molecule type" value="Genomic_DNA"/>
</dbReference>